<protein>
    <submittedName>
        <fullName evidence="2">Uncharacterized protein</fullName>
    </submittedName>
</protein>
<feature type="signal peptide" evidence="1">
    <location>
        <begin position="1"/>
        <end position="23"/>
    </location>
</feature>
<dbReference type="AlphaFoldDB" id="C5K4I9"/>
<dbReference type="Proteomes" id="UP000007800">
    <property type="component" value="Unassembled WGS sequence"/>
</dbReference>
<sequence>VPRIAFVGFISIQLFTMMGRVFPLEIPTNRPTVDVIPWDLSKISLKESYVRFKNPLSGGAQEPE</sequence>
<evidence type="ECO:0000313" key="3">
    <source>
        <dbReference type="Proteomes" id="UP000007800"/>
    </source>
</evidence>
<feature type="non-terminal residue" evidence="2">
    <location>
        <position position="1"/>
    </location>
</feature>
<dbReference type="InParanoid" id="C5K4I9"/>
<accession>C5K4I9</accession>
<proteinExistence type="predicted"/>
<keyword evidence="3" id="KW-1185">Reference proteome</keyword>
<evidence type="ECO:0000313" key="2">
    <source>
        <dbReference type="EMBL" id="EER20604.1"/>
    </source>
</evidence>
<dbReference type="GeneID" id="9054177"/>
<evidence type="ECO:0000256" key="1">
    <source>
        <dbReference type="SAM" id="SignalP"/>
    </source>
</evidence>
<gene>
    <name evidence="2" type="ORF">Pmar_PMAR000163</name>
</gene>
<organism evidence="3">
    <name type="scientific">Perkinsus marinus (strain ATCC 50983 / TXsc)</name>
    <dbReference type="NCBI Taxonomy" id="423536"/>
    <lineage>
        <taxon>Eukaryota</taxon>
        <taxon>Sar</taxon>
        <taxon>Alveolata</taxon>
        <taxon>Perkinsozoa</taxon>
        <taxon>Perkinsea</taxon>
        <taxon>Perkinsida</taxon>
        <taxon>Perkinsidae</taxon>
        <taxon>Perkinsus</taxon>
    </lineage>
</organism>
<dbReference type="EMBL" id="GG670507">
    <property type="protein sequence ID" value="EER20604.1"/>
    <property type="molecule type" value="Genomic_DNA"/>
</dbReference>
<feature type="chain" id="PRO_5002953941" evidence="1">
    <location>
        <begin position="24"/>
        <end position="64"/>
    </location>
</feature>
<dbReference type="RefSeq" id="XP_002788808.1">
    <property type="nucleotide sequence ID" value="XM_002788762.1"/>
</dbReference>
<feature type="non-terminal residue" evidence="2">
    <location>
        <position position="64"/>
    </location>
</feature>
<reference evidence="2 3" key="1">
    <citation type="submission" date="2008-07" db="EMBL/GenBank/DDBJ databases">
        <authorList>
            <person name="El-Sayed N."/>
            <person name="Caler E."/>
            <person name="Inman J."/>
            <person name="Amedeo P."/>
            <person name="Hass B."/>
            <person name="Wortman J."/>
        </authorList>
    </citation>
    <scope>NUCLEOTIDE SEQUENCE [LARGE SCALE GENOMIC DNA]</scope>
    <source>
        <strain evidence="3">ATCC 50983 / TXsc</strain>
    </source>
</reference>
<name>C5K4I9_PERM5</name>
<keyword evidence="1" id="KW-0732">Signal</keyword>